<accession>A0A0W8G1T0</accession>
<dbReference type="EMBL" id="LNQE01000367">
    <property type="protein sequence ID" value="KUG27061.1"/>
    <property type="molecule type" value="Genomic_DNA"/>
</dbReference>
<proteinExistence type="predicted"/>
<comment type="caution">
    <text evidence="1">The sequence shown here is derived from an EMBL/GenBank/DDBJ whole genome shotgun (WGS) entry which is preliminary data.</text>
</comment>
<name>A0A0W8G1T0_9ZZZZ</name>
<evidence type="ECO:0000313" key="1">
    <source>
        <dbReference type="EMBL" id="KUG27061.1"/>
    </source>
</evidence>
<protein>
    <submittedName>
        <fullName evidence="1">Uncharacterized protein</fullName>
    </submittedName>
</protein>
<reference evidence="1" key="1">
    <citation type="journal article" date="2015" name="Proc. Natl. Acad. Sci. U.S.A.">
        <title>Networks of energetic and metabolic interactions define dynamics in microbial communities.</title>
        <authorList>
            <person name="Embree M."/>
            <person name="Liu J.K."/>
            <person name="Al-Bassam M.M."/>
            <person name="Zengler K."/>
        </authorList>
    </citation>
    <scope>NUCLEOTIDE SEQUENCE</scope>
</reference>
<dbReference type="AlphaFoldDB" id="A0A0W8G1T0"/>
<gene>
    <name evidence="1" type="ORF">ASZ90_003100</name>
</gene>
<sequence>MSPFEPLFCALIVVEKSKEIENRTNKAKIDLFIFCSSIGYFNLFSEIGQDDFNFGLIRFF</sequence>
<organism evidence="1">
    <name type="scientific">hydrocarbon metagenome</name>
    <dbReference type="NCBI Taxonomy" id="938273"/>
    <lineage>
        <taxon>unclassified sequences</taxon>
        <taxon>metagenomes</taxon>
        <taxon>ecological metagenomes</taxon>
    </lineage>
</organism>